<gene>
    <name evidence="2" type="ORF">GE061_002935</name>
</gene>
<keyword evidence="3" id="KW-1185">Reference proteome</keyword>
<proteinExistence type="predicted"/>
<evidence type="ECO:0000256" key="1">
    <source>
        <dbReference type="SAM" id="MobiDB-lite"/>
    </source>
</evidence>
<dbReference type="AlphaFoldDB" id="A0A8S9X235"/>
<feature type="region of interest" description="Disordered" evidence="1">
    <location>
        <begin position="1"/>
        <end position="89"/>
    </location>
</feature>
<evidence type="ECO:0000313" key="3">
    <source>
        <dbReference type="Proteomes" id="UP000466442"/>
    </source>
</evidence>
<comment type="caution">
    <text evidence="2">The sequence shown here is derived from an EMBL/GenBank/DDBJ whole genome shotgun (WGS) entry which is preliminary data.</text>
</comment>
<accession>A0A8S9X235</accession>
<feature type="region of interest" description="Disordered" evidence="1">
    <location>
        <begin position="143"/>
        <end position="165"/>
    </location>
</feature>
<organism evidence="2 3">
    <name type="scientific">Apolygus lucorum</name>
    <name type="common">Small green plant bug</name>
    <name type="synonym">Lygocoris lucorum</name>
    <dbReference type="NCBI Taxonomy" id="248454"/>
    <lineage>
        <taxon>Eukaryota</taxon>
        <taxon>Metazoa</taxon>
        <taxon>Ecdysozoa</taxon>
        <taxon>Arthropoda</taxon>
        <taxon>Hexapoda</taxon>
        <taxon>Insecta</taxon>
        <taxon>Pterygota</taxon>
        <taxon>Neoptera</taxon>
        <taxon>Paraneoptera</taxon>
        <taxon>Hemiptera</taxon>
        <taxon>Heteroptera</taxon>
        <taxon>Panheteroptera</taxon>
        <taxon>Cimicomorpha</taxon>
        <taxon>Miridae</taxon>
        <taxon>Mirini</taxon>
        <taxon>Apolygus</taxon>
    </lineage>
</organism>
<feature type="compositionally biased region" description="Low complexity" evidence="1">
    <location>
        <begin position="47"/>
        <end position="59"/>
    </location>
</feature>
<evidence type="ECO:0000313" key="2">
    <source>
        <dbReference type="EMBL" id="KAF6202539.1"/>
    </source>
</evidence>
<dbReference type="EMBL" id="WIXP02000011">
    <property type="protein sequence ID" value="KAF6202539.1"/>
    <property type="molecule type" value="Genomic_DNA"/>
</dbReference>
<sequence>MARVSKALRLYSNSNTERSCGREVCEEKQETDLPCQSGSANKRKFHTSSARTSQTAQSQPKKKTIDSNLAEPNDGDCPPMPPKAKPQKMDFSRMNAPKLKMCPQPPGHVPKTKQQLAKEGCVDEEDKPKFDFLTQIATYVSVCNKKPPPPPKDPCDKTKEPEREEKKEEEEVVDCCLKRCNPHDLQRASCPCFARPPPPPPPPPTKLLCKIFHKLGIFCGCKKKKPCTKKCRWPFEENYKILRARALHSSILALKNSSNGIKNEDCKEEIPKKEEEECEEEVKVEIKEEVKKVEEKCPPPLRRRKGPHDIKRVSCYPCIPKKRSIFCRIFSMLGVACGKKRN</sequence>
<dbReference type="Proteomes" id="UP000466442">
    <property type="component" value="Unassembled WGS sequence"/>
</dbReference>
<feature type="compositionally biased region" description="Basic and acidic residues" evidence="1">
    <location>
        <begin position="153"/>
        <end position="165"/>
    </location>
</feature>
<name>A0A8S9X235_APOLU</name>
<protein>
    <submittedName>
        <fullName evidence="2">Uncharacterized protein</fullName>
    </submittedName>
</protein>
<feature type="compositionally biased region" description="Basic and acidic residues" evidence="1">
    <location>
        <begin position="19"/>
        <end position="31"/>
    </location>
</feature>
<reference evidence="2" key="1">
    <citation type="journal article" date="2021" name="Mol. Ecol. Resour.">
        <title>Apolygus lucorum genome provides insights into omnivorousness and mesophyll feeding.</title>
        <authorList>
            <person name="Liu Y."/>
            <person name="Liu H."/>
            <person name="Wang H."/>
            <person name="Huang T."/>
            <person name="Liu B."/>
            <person name="Yang B."/>
            <person name="Yin L."/>
            <person name="Li B."/>
            <person name="Zhang Y."/>
            <person name="Zhang S."/>
            <person name="Jiang F."/>
            <person name="Zhang X."/>
            <person name="Ren Y."/>
            <person name="Wang B."/>
            <person name="Wang S."/>
            <person name="Lu Y."/>
            <person name="Wu K."/>
            <person name="Fan W."/>
            <person name="Wang G."/>
        </authorList>
    </citation>
    <scope>NUCLEOTIDE SEQUENCE</scope>
    <source>
        <strain evidence="2">12Hb</strain>
    </source>
</reference>